<evidence type="ECO:0000313" key="1">
    <source>
        <dbReference type="EMBL" id="KAG8655568.1"/>
    </source>
</evidence>
<gene>
    <name evidence="1" type="ORF">MANES_04G051800v8</name>
</gene>
<evidence type="ECO:0000313" key="2">
    <source>
        <dbReference type="Proteomes" id="UP000091857"/>
    </source>
</evidence>
<sequence length="259" mass="29231">MTSAHILPKGCSIFARRQDENDFPYEVDILHHKLNWDIALLHIKGVHDSCYGRLARDRSLNVAQMLLYIHPYSFVGSFLVGKVAFQCVDDVVLPTGTQTCQTYLSTALQSIPRYRIIGDVWNSHVFENFETNVKWTFEKSLHPLVPLIQIYGFVFGESSSGGPVFNTEGEIMGMLSMGSGGFDIAIHVSLLRQVMREKEEHLNIETLERKDTRIPGNKEGRVNRLKEHSTKPRGDRFGRDKASHSQGGSKRLKGNSTKA</sequence>
<organism evidence="1 2">
    <name type="scientific">Manihot esculenta</name>
    <name type="common">Cassava</name>
    <name type="synonym">Jatropha manihot</name>
    <dbReference type="NCBI Taxonomy" id="3983"/>
    <lineage>
        <taxon>Eukaryota</taxon>
        <taxon>Viridiplantae</taxon>
        <taxon>Streptophyta</taxon>
        <taxon>Embryophyta</taxon>
        <taxon>Tracheophyta</taxon>
        <taxon>Spermatophyta</taxon>
        <taxon>Magnoliopsida</taxon>
        <taxon>eudicotyledons</taxon>
        <taxon>Gunneridae</taxon>
        <taxon>Pentapetalae</taxon>
        <taxon>rosids</taxon>
        <taxon>fabids</taxon>
        <taxon>Malpighiales</taxon>
        <taxon>Euphorbiaceae</taxon>
        <taxon>Crotonoideae</taxon>
        <taxon>Manihoteae</taxon>
        <taxon>Manihot</taxon>
    </lineage>
</organism>
<comment type="caution">
    <text evidence="1">The sequence shown here is derived from an EMBL/GenBank/DDBJ whole genome shotgun (WGS) entry which is preliminary data.</text>
</comment>
<reference evidence="2" key="1">
    <citation type="journal article" date="2016" name="Nat. Biotechnol.">
        <title>Sequencing wild and cultivated cassava and related species reveals extensive interspecific hybridization and genetic diversity.</title>
        <authorList>
            <person name="Bredeson J.V."/>
            <person name="Lyons J.B."/>
            <person name="Prochnik S.E."/>
            <person name="Wu G.A."/>
            <person name="Ha C.M."/>
            <person name="Edsinger-Gonzales E."/>
            <person name="Grimwood J."/>
            <person name="Schmutz J."/>
            <person name="Rabbi I.Y."/>
            <person name="Egesi C."/>
            <person name="Nauluvula P."/>
            <person name="Lebot V."/>
            <person name="Ndunguru J."/>
            <person name="Mkamilo G."/>
            <person name="Bart R.S."/>
            <person name="Setter T.L."/>
            <person name="Gleadow R.M."/>
            <person name="Kulakow P."/>
            <person name="Ferguson M.E."/>
            <person name="Rounsley S."/>
            <person name="Rokhsar D.S."/>
        </authorList>
    </citation>
    <scope>NUCLEOTIDE SEQUENCE [LARGE SCALE GENOMIC DNA]</scope>
    <source>
        <strain evidence="2">cv. AM560-2</strain>
    </source>
</reference>
<dbReference type="Proteomes" id="UP000091857">
    <property type="component" value="Chromosome 4"/>
</dbReference>
<name>A0ACB7HUT4_MANES</name>
<protein>
    <submittedName>
        <fullName evidence="1">Uncharacterized protein</fullName>
    </submittedName>
</protein>
<accession>A0ACB7HUT4</accession>
<keyword evidence="2" id="KW-1185">Reference proteome</keyword>
<proteinExistence type="predicted"/>
<dbReference type="EMBL" id="CM004390">
    <property type="protein sequence ID" value="KAG8655568.1"/>
    <property type="molecule type" value="Genomic_DNA"/>
</dbReference>